<dbReference type="PROSITE" id="PS51387">
    <property type="entry name" value="FAD_PCMH"/>
    <property type="match status" value="1"/>
</dbReference>
<comment type="caution">
    <text evidence="7">The sequence shown here is derived from an EMBL/GenBank/DDBJ whole genome shotgun (WGS) entry which is preliminary data.</text>
</comment>
<name>A0A841D9H9_PLAVE</name>
<proteinExistence type="inferred from homology"/>
<dbReference type="PANTHER" id="PTHR42973:SF39">
    <property type="entry name" value="FAD-BINDING PCMH-TYPE DOMAIN-CONTAINING PROTEIN"/>
    <property type="match status" value="1"/>
</dbReference>
<dbReference type="PROSITE" id="PS00862">
    <property type="entry name" value="OX2_COVAL_FAD"/>
    <property type="match status" value="1"/>
</dbReference>
<keyword evidence="3" id="KW-0285">Flavoprotein</keyword>
<dbReference type="InterPro" id="IPR006094">
    <property type="entry name" value="Oxid_FAD_bind_N"/>
</dbReference>
<evidence type="ECO:0000256" key="4">
    <source>
        <dbReference type="ARBA" id="ARBA00022827"/>
    </source>
</evidence>
<reference evidence="7 8" key="1">
    <citation type="submission" date="2020-08" db="EMBL/GenBank/DDBJ databases">
        <title>Genomic Encyclopedia of Type Strains, Phase III (KMG-III): the genomes of soil and plant-associated and newly described type strains.</title>
        <authorList>
            <person name="Whitman W."/>
        </authorList>
    </citation>
    <scope>NUCLEOTIDE SEQUENCE [LARGE SCALE GENOMIC DNA]</scope>
    <source>
        <strain evidence="7 8">CECT 3303</strain>
    </source>
</reference>
<evidence type="ECO:0000256" key="2">
    <source>
        <dbReference type="ARBA" id="ARBA00005466"/>
    </source>
</evidence>
<sequence>MIRAAGRLGGRFAGAVHLPGEAGYDRARQPLFPAFDPRPALVAEAAGAEDVRSAVLAARELGLPLAVQATGHGTHAPCDGGLLLKTSEMTGVLVDPERRTARVAPGARWGRVLAAAAPFGLAPLSGSSPDVGVTGYTLGGGLGWLARRYGLAADSVLRAEVVTADGRLVTASPGSHPDLFWALRGGGGSFGVVTSLEFRLHPVARVHAGTACFPVERAADTLAFYRDWIATAPDELSTAVLLTRMPDTPRTPGAVRGRRVLMVKAMYAGDAGPALRALAPLWRAAGPALLDDLRTVPYAEASMGGTAPRQVNLFHRLPDPVIDALVRAADHEGPSEPVTTVEVRHWGGAMASPGPGAGPAGHRDTSLSVIVDAEAPDLAAALRPYATGGSFLNFLHDTTRTATAYTAADHRRLTEVKAAYDPDGTFGLGHAIPPAIPPARRPGGVRAGR</sequence>
<comment type="similarity">
    <text evidence="2">Belongs to the oxygen-dependent FAD-linked oxidoreductase family.</text>
</comment>
<dbReference type="Proteomes" id="UP000562352">
    <property type="component" value="Unassembled WGS sequence"/>
</dbReference>
<dbReference type="Gene3D" id="3.30.43.10">
    <property type="entry name" value="Uridine Diphospho-n-acetylenolpyruvylglucosamine Reductase, domain 2"/>
    <property type="match status" value="1"/>
</dbReference>
<dbReference type="InterPro" id="IPR016169">
    <property type="entry name" value="FAD-bd_PCMH_sub2"/>
</dbReference>
<evidence type="ECO:0000259" key="6">
    <source>
        <dbReference type="PROSITE" id="PS51387"/>
    </source>
</evidence>
<dbReference type="Gene3D" id="3.40.462.20">
    <property type="match status" value="1"/>
</dbReference>
<dbReference type="Pfam" id="PF01565">
    <property type="entry name" value="FAD_binding_4"/>
    <property type="match status" value="1"/>
</dbReference>
<organism evidence="7 8">
    <name type="scientific">Planomonospora venezuelensis</name>
    <dbReference type="NCBI Taxonomy" id="1999"/>
    <lineage>
        <taxon>Bacteria</taxon>
        <taxon>Bacillati</taxon>
        <taxon>Actinomycetota</taxon>
        <taxon>Actinomycetes</taxon>
        <taxon>Streptosporangiales</taxon>
        <taxon>Streptosporangiaceae</taxon>
        <taxon>Planomonospora</taxon>
    </lineage>
</organism>
<dbReference type="GO" id="GO:0071949">
    <property type="term" value="F:FAD binding"/>
    <property type="evidence" value="ECO:0007669"/>
    <property type="project" value="InterPro"/>
</dbReference>
<evidence type="ECO:0000256" key="1">
    <source>
        <dbReference type="ARBA" id="ARBA00001974"/>
    </source>
</evidence>
<protein>
    <submittedName>
        <fullName evidence="7">FAD/FMN-containing dehydrogenase</fullName>
    </submittedName>
</protein>
<dbReference type="RefSeq" id="WP_338047867.1">
    <property type="nucleotide sequence ID" value="NZ_BAAAWZ010000004.1"/>
</dbReference>
<dbReference type="InterPro" id="IPR036318">
    <property type="entry name" value="FAD-bd_PCMH-like_sf"/>
</dbReference>
<evidence type="ECO:0000256" key="3">
    <source>
        <dbReference type="ARBA" id="ARBA00022630"/>
    </source>
</evidence>
<dbReference type="InterPro" id="IPR050416">
    <property type="entry name" value="FAD-linked_Oxidoreductase"/>
</dbReference>
<keyword evidence="5" id="KW-0560">Oxidoreductase</keyword>
<dbReference type="PANTHER" id="PTHR42973">
    <property type="entry name" value="BINDING OXIDOREDUCTASE, PUTATIVE (AFU_ORTHOLOGUE AFUA_1G17690)-RELATED"/>
    <property type="match status" value="1"/>
</dbReference>
<evidence type="ECO:0000256" key="5">
    <source>
        <dbReference type="ARBA" id="ARBA00023002"/>
    </source>
</evidence>
<evidence type="ECO:0000313" key="8">
    <source>
        <dbReference type="Proteomes" id="UP000562352"/>
    </source>
</evidence>
<dbReference type="Gene3D" id="3.30.465.10">
    <property type="match status" value="1"/>
</dbReference>
<comment type="cofactor">
    <cofactor evidence="1">
        <name>FAD</name>
        <dbReference type="ChEBI" id="CHEBI:57692"/>
    </cofactor>
</comment>
<dbReference type="AlphaFoldDB" id="A0A841D9H9"/>
<accession>A0A841D9H9</accession>
<dbReference type="InterPro" id="IPR012951">
    <property type="entry name" value="BBE"/>
</dbReference>
<dbReference type="InterPro" id="IPR016167">
    <property type="entry name" value="FAD-bd_PCMH_sub1"/>
</dbReference>
<dbReference type="SUPFAM" id="SSF56176">
    <property type="entry name" value="FAD-binding/transporter-associated domain-like"/>
    <property type="match status" value="1"/>
</dbReference>
<keyword evidence="4" id="KW-0274">FAD</keyword>
<dbReference type="GO" id="GO:0016491">
    <property type="term" value="F:oxidoreductase activity"/>
    <property type="evidence" value="ECO:0007669"/>
    <property type="project" value="UniProtKB-KW"/>
</dbReference>
<gene>
    <name evidence="7" type="ORF">FHS22_004264</name>
</gene>
<dbReference type="InterPro" id="IPR016166">
    <property type="entry name" value="FAD-bd_PCMH"/>
</dbReference>
<dbReference type="Pfam" id="PF08031">
    <property type="entry name" value="BBE"/>
    <property type="match status" value="1"/>
</dbReference>
<evidence type="ECO:0000313" key="7">
    <source>
        <dbReference type="EMBL" id="MBB5964978.1"/>
    </source>
</evidence>
<keyword evidence="8" id="KW-1185">Reference proteome</keyword>
<dbReference type="InterPro" id="IPR006093">
    <property type="entry name" value="Oxy_OxRdtase_FAD_BS"/>
</dbReference>
<feature type="domain" description="FAD-binding PCMH-type" evidence="6">
    <location>
        <begin position="35"/>
        <end position="203"/>
    </location>
</feature>
<dbReference type="EMBL" id="JACHJJ010000014">
    <property type="protein sequence ID" value="MBB5964978.1"/>
    <property type="molecule type" value="Genomic_DNA"/>
</dbReference>